<reference evidence="8 9" key="1">
    <citation type="submission" date="2020-09" db="EMBL/GenBank/DDBJ databases">
        <title>An Earliest Endosymbiont, Wolbachia massiliensis sp. nov., Strain PL13 From the Bed Bug (Cimex hemipterius), Type strain of a New supergroup T.</title>
        <authorList>
            <person name="Laidoudi Y."/>
            <person name="Levasseur A."/>
            <person name="Medkour H."/>
            <person name="Maaloum M."/>
            <person name="BenKhedher M."/>
            <person name="Sambou M."/>
            <person name="Bassene H."/>
            <person name="Davoust B."/>
            <person name="Fenollar F."/>
            <person name="Raoult D."/>
            <person name="Mediannikov O."/>
        </authorList>
    </citation>
    <scope>NUCLEOTIDE SEQUENCE [LARGE SCALE GENOMIC DNA]</scope>
    <source>
        <strain evidence="8 9">PL13</strain>
    </source>
</reference>
<evidence type="ECO:0000256" key="6">
    <source>
        <dbReference type="ARBA" id="ARBA00043031"/>
    </source>
</evidence>
<dbReference type="PIRSF" id="PIRSF031890">
    <property type="entry name" value="UCP031890_transporter_Tim44"/>
    <property type="match status" value="1"/>
</dbReference>
<dbReference type="PANTHER" id="PTHR28554:SF1">
    <property type="entry name" value="LARGE RIBOSOMAL SUBUNIT PROTEIN ML45"/>
    <property type="match status" value="1"/>
</dbReference>
<organism evidence="8 9">
    <name type="scientific">Candidatus Wolbachia massiliensis</name>
    <dbReference type="NCBI Taxonomy" id="1845000"/>
    <lineage>
        <taxon>Bacteria</taxon>
        <taxon>Pseudomonadati</taxon>
        <taxon>Pseudomonadota</taxon>
        <taxon>Alphaproteobacteria</taxon>
        <taxon>Rickettsiales</taxon>
        <taxon>Anaplasmataceae</taxon>
        <taxon>Wolbachieae</taxon>
        <taxon>Wolbachia</taxon>
    </lineage>
</organism>
<evidence type="ECO:0000313" key="9">
    <source>
        <dbReference type="Proteomes" id="UP000516514"/>
    </source>
</evidence>
<feature type="domain" description="Tim44-like" evidence="7">
    <location>
        <begin position="63"/>
        <end position="206"/>
    </location>
</feature>
<dbReference type="RefSeq" id="WP_191111527.1">
    <property type="nucleotide sequence ID" value="NZ_CP061738.1"/>
</dbReference>
<dbReference type="InterPro" id="IPR032710">
    <property type="entry name" value="NTF2-like_dom_sf"/>
</dbReference>
<comment type="similarity">
    <text evidence="4">Belongs to the mitochondrion-specific ribosomal protein mL45 family.</text>
</comment>
<keyword evidence="9" id="KW-1185">Reference proteome</keyword>
<dbReference type="GO" id="GO:1990904">
    <property type="term" value="C:ribonucleoprotein complex"/>
    <property type="evidence" value="ECO:0007669"/>
    <property type="project" value="UniProtKB-KW"/>
</dbReference>
<dbReference type="Proteomes" id="UP000516514">
    <property type="component" value="Chromosome"/>
</dbReference>
<evidence type="ECO:0000256" key="3">
    <source>
        <dbReference type="ARBA" id="ARBA00023274"/>
    </source>
</evidence>
<keyword evidence="1" id="KW-0809">Transit peptide</keyword>
<proteinExistence type="inferred from homology"/>
<dbReference type="InterPro" id="IPR051975">
    <property type="entry name" value="mtLSU_mL45"/>
</dbReference>
<evidence type="ECO:0000256" key="1">
    <source>
        <dbReference type="ARBA" id="ARBA00022946"/>
    </source>
</evidence>
<accession>A0A7M3U2Z4</accession>
<evidence type="ECO:0000256" key="2">
    <source>
        <dbReference type="ARBA" id="ARBA00022980"/>
    </source>
</evidence>
<protein>
    <recommendedName>
        <fullName evidence="5">Large ribosomal subunit protein mL45</fullName>
    </recommendedName>
    <alternativeName>
        <fullName evidence="6">39S ribosomal protein L45, mitochondrial</fullName>
    </alternativeName>
</protein>
<name>A0A7M3U2Z4_9RICK</name>
<dbReference type="SUPFAM" id="SSF54427">
    <property type="entry name" value="NTF2-like"/>
    <property type="match status" value="1"/>
</dbReference>
<sequence>MIELIIYALLATFVFSRLYNSLGRSTNLNLKKLTGTLDLSQSREDIIENIEDYISSNSDKNSIKATYEQVLQKNKDFSISHFMEGSSAAFELIIKCFNQGNLSQLKPFLDKDLYNNFAEKIKHRKAVHESIIVSIISQKILEIKLVRNVVFIAVYFLSEQINFVKNDKGDVISGSTSTINTVEDVWQFKKSVASSNLSWLLTSINYKKADDCKTNSKYN</sequence>
<dbReference type="AlphaFoldDB" id="A0A7M3U2Z4"/>
<gene>
    <name evidence="8" type="ORF">ID128_03000</name>
</gene>
<dbReference type="NCBIfam" id="NF033779">
    <property type="entry name" value="Tim44_TimA_adap"/>
    <property type="match status" value="1"/>
</dbReference>
<evidence type="ECO:0000313" key="8">
    <source>
        <dbReference type="EMBL" id="QOD38779.1"/>
    </source>
</evidence>
<dbReference type="Pfam" id="PF04280">
    <property type="entry name" value="Tim44"/>
    <property type="match status" value="1"/>
</dbReference>
<dbReference type="Gene3D" id="3.10.450.240">
    <property type="match status" value="1"/>
</dbReference>
<keyword evidence="2" id="KW-0689">Ribosomal protein</keyword>
<dbReference type="KEGG" id="wms:ID128_03000"/>
<evidence type="ECO:0000256" key="4">
    <source>
        <dbReference type="ARBA" id="ARBA00038073"/>
    </source>
</evidence>
<dbReference type="PANTHER" id="PTHR28554">
    <property type="entry name" value="39S RIBOSOMAL PROTEIN L45, MITOCHONDRIAL"/>
    <property type="match status" value="1"/>
</dbReference>
<keyword evidence="3" id="KW-0687">Ribonucleoprotein</keyword>
<evidence type="ECO:0000259" key="7">
    <source>
        <dbReference type="SMART" id="SM00978"/>
    </source>
</evidence>
<dbReference type="SMART" id="SM00978">
    <property type="entry name" value="Tim44"/>
    <property type="match status" value="1"/>
</dbReference>
<dbReference type="InterPro" id="IPR007379">
    <property type="entry name" value="Tim44-like_dom"/>
</dbReference>
<dbReference type="GO" id="GO:0005840">
    <property type="term" value="C:ribosome"/>
    <property type="evidence" value="ECO:0007669"/>
    <property type="project" value="UniProtKB-KW"/>
</dbReference>
<dbReference type="InterPro" id="IPR016985">
    <property type="entry name" value="UCP031890_Tim44-rel"/>
</dbReference>
<evidence type="ECO:0000256" key="5">
    <source>
        <dbReference type="ARBA" id="ARBA00039448"/>
    </source>
</evidence>
<dbReference type="EMBL" id="CP061738">
    <property type="protein sequence ID" value="QOD38779.1"/>
    <property type="molecule type" value="Genomic_DNA"/>
</dbReference>